<reference evidence="9 10" key="1">
    <citation type="submission" date="2013-11" db="EMBL/GenBank/DDBJ databases">
        <title>Genome sequencing of Stegodyphus mimosarum.</title>
        <authorList>
            <person name="Bechsgaard J."/>
        </authorList>
    </citation>
    <scope>NUCLEOTIDE SEQUENCE [LARGE SCALE GENOMIC DNA]</scope>
</reference>
<dbReference type="InterPro" id="IPR035625">
    <property type="entry name" value="Tfc3-like_eWH"/>
</dbReference>
<dbReference type="Pfam" id="PF04182">
    <property type="entry name" value="B-block_TFIIIC"/>
    <property type="match status" value="1"/>
</dbReference>
<evidence type="ECO:0000259" key="7">
    <source>
        <dbReference type="Pfam" id="PF04182"/>
    </source>
</evidence>
<feature type="region of interest" description="Disordered" evidence="6">
    <location>
        <begin position="1020"/>
        <end position="1053"/>
    </location>
</feature>
<dbReference type="InterPro" id="IPR044210">
    <property type="entry name" value="Tfc3-like"/>
</dbReference>
<protein>
    <submittedName>
        <fullName evidence="9">General transcription factor 3C polypeptide 1</fullName>
    </submittedName>
</protein>
<evidence type="ECO:0000256" key="6">
    <source>
        <dbReference type="SAM" id="MobiDB-lite"/>
    </source>
</evidence>
<dbReference type="PANTHER" id="PTHR15180">
    <property type="entry name" value="GENERAL TRANSCRIPTION FACTOR 3C POLYPEPTIDE 1"/>
    <property type="match status" value="1"/>
</dbReference>
<evidence type="ECO:0000259" key="8">
    <source>
        <dbReference type="Pfam" id="PF24101"/>
    </source>
</evidence>
<dbReference type="Pfam" id="PF24101">
    <property type="entry name" value="WHD_GTF3C1"/>
    <property type="match status" value="1"/>
</dbReference>
<keyword evidence="3" id="KW-0238">DNA-binding</keyword>
<dbReference type="GO" id="GO:0006384">
    <property type="term" value="P:transcription initiation at RNA polymerase III promoter"/>
    <property type="evidence" value="ECO:0007669"/>
    <property type="project" value="InterPro"/>
</dbReference>
<organism evidence="9 10">
    <name type="scientific">Stegodyphus mimosarum</name>
    <name type="common">African social velvet spider</name>
    <dbReference type="NCBI Taxonomy" id="407821"/>
    <lineage>
        <taxon>Eukaryota</taxon>
        <taxon>Metazoa</taxon>
        <taxon>Ecdysozoa</taxon>
        <taxon>Arthropoda</taxon>
        <taxon>Chelicerata</taxon>
        <taxon>Arachnida</taxon>
        <taxon>Araneae</taxon>
        <taxon>Araneomorphae</taxon>
        <taxon>Entelegynae</taxon>
        <taxon>Eresoidea</taxon>
        <taxon>Eresidae</taxon>
        <taxon>Stegodyphus</taxon>
    </lineage>
</organism>
<dbReference type="EMBL" id="KK112545">
    <property type="protein sequence ID" value="KFM57945.1"/>
    <property type="molecule type" value="Genomic_DNA"/>
</dbReference>
<dbReference type="GO" id="GO:0000127">
    <property type="term" value="C:transcription factor TFIIIC complex"/>
    <property type="evidence" value="ECO:0007669"/>
    <property type="project" value="InterPro"/>
</dbReference>
<dbReference type="PANTHER" id="PTHR15180:SF1">
    <property type="entry name" value="GENERAL TRANSCRIPTION FACTOR 3C POLYPEPTIDE 1"/>
    <property type="match status" value="1"/>
</dbReference>
<keyword evidence="2" id="KW-0597">Phosphoprotein</keyword>
<evidence type="ECO:0000256" key="5">
    <source>
        <dbReference type="ARBA" id="ARBA00023242"/>
    </source>
</evidence>
<keyword evidence="4" id="KW-0804">Transcription</keyword>
<keyword evidence="5" id="KW-0539">Nucleus</keyword>
<evidence type="ECO:0000256" key="3">
    <source>
        <dbReference type="ARBA" id="ARBA00023125"/>
    </source>
</evidence>
<feature type="non-terminal residue" evidence="9">
    <location>
        <position position="1883"/>
    </location>
</feature>
<accession>A0A087SYK6</accession>
<dbReference type="GO" id="GO:0042791">
    <property type="term" value="P:5S class rRNA transcription by RNA polymerase III"/>
    <property type="evidence" value="ECO:0007669"/>
    <property type="project" value="TreeGrafter"/>
</dbReference>
<evidence type="ECO:0000256" key="2">
    <source>
        <dbReference type="ARBA" id="ARBA00022553"/>
    </source>
</evidence>
<evidence type="ECO:0000313" key="10">
    <source>
        <dbReference type="Proteomes" id="UP000054359"/>
    </source>
</evidence>
<feature type="compositionally biased region" description="Basic and acidic residues" evidence="6">
    <location>
        <begin position="1035"/>
        <end position="1047"/>
    </location>
</feature>
<dbReference type="GO" id="GO:0003677">
    <property type="term" value="F:DNA binding"/>
    <property type="evidence" value="ECO:0007669"/>
    <property type="project" value="UniProtKB-KW"/>
</dbReference>
<comment type="subcellular location">
    <subcellularLocation>
        <location evidence="1">Nucleus</location>
    </subcellularLocation>
</comment>
<dbReference type="OMA" id="TIIQDGI"/>
<evidence type="ECO:0000313" key="9">
    <source>
        <dbReference type="EMBL" id="KFM57945.1"/>
    </source>
</evidence>
<dbReference type="Proteomes" id="UP000054359">
    <property type="component" value="Unassembled WGS sequence"/>
</dbReference>
<dbReference type="InterPro" id="IPR056467">
    <property type="entry name" value="eWH_GTF3C1"/>
</dbReference>
<dbReference type="STRING" id="407821.A0A087SYK6"/>
<evidence type="ECO:0000256" key="4">
    <source>
        <dbReference type="ARBA" id="ARBA00023163"/>
    </source>
</evidence>
<feature type="domain" description="B-block binding subunit of TFIIIC" evidence="7">
    <location>
        <begin position="174"/>
        <end position="249"/>
    </location>
</feature>
<proteinExistence type="predicted"/>
<feature type="compositionally biased region" description="Polar residues" evidence="6">
    <location>
        <begin position="688"/>
        <end position="697"/>
    </location>
</feature>
<feature type="domain" description="GTF3C1 extended winged-helix" evidence="8">
    <location>
        <begin position="564"/>
        <end position="668"/>
    </location>
</feature>
<gene>
    <name evidence="9" type="ORF">X975_18186</name>
</gene>
<name>A0A087SYK6_STEMI</name>
<dbReference type="GO" id="GO:0005634">
    <property type="term" value="C:nucleus"/>
    <property type="evidence" value="ECO:0007669"/>
    <property type="project" value="UniProtKB-SubCell"/>
</dbReference>
<dbReference type="OrthoDB" id="68020at2759"/>
<sequence>METSLDFLSSILDEIALEGLDGITLPMLWMRLENRPHFPIALDDDSKIFLWECIAVHKDIEIYELPQPREFLPVYNRYDHLDPELGIVLEPEEDIKDLYPIEFISDGEIRGSCSTYESRKCITSDIRYDDVLLISLNEAVEKWGASLVLVASAKARLLSLIGTETNPLVDLSLEEYCLLERIGRSRYLGEVTQGEGGLLALNARFCKQLHYHRKKLTMKGLVTKQLHYMRNRKGIAITGSLFHLTRFYVQRKTKMEFLMKCMCDLLKSKPGNREVCKTLRQELGIKEGTFKKLFYRAFQKCVKIVHLPYREFYPNATQKESFTVAGQERVVKVVQLLRHCDDEEKDDDEEEDLNGREPVLKQNVYFDCSKLYHDIPLVSQMYFLIKRAGPEGISAGDLGRALTLPRLDIRSLLKALKKKNYVVDILQDRGRQKERKYISKIFEMQNEAYSKVKEQEEQFTKESIANNMPKRNLNSAKRKQNESADELFQHKKVRFDDNIQKVIFEREKEKTDFVTEVSEQSNFSNIESEIHEIHNAVFTGKSPKLISFSEKQPLKSPFNTSTQMTYRKLKRTNIILDYIKSVRLSTISDLQKFVMEKEKEEKYDFRVDKKSTARLVYNLNNLQKLKIFKAILKLGNKKTEIELICDISVEPNDPCIQGAIEQAKFKYFSVSKDNARKTEHKQELSEPSLPTESNTSEKPVKKPSHQASTDKYFYNIQPKFVRIRTLHQFLFYLVREYEGNSSDSKEEPIVYHESMSWKRFIPPLPNNAKEGWCFLADIYSRMPLSVFVKIVNIRHKISNLNEYLEHEEKAHYLLKHLSQEMRNDLLNNRKYLFSTNDVIRGLTNMGLVSIGPQVAKEKDQVYLYIHKNASLKDTTTSTPGYIHINKELNYEIKSYTFNSLSDVENFWFDLETISFHTPLGKYSAVAGKTIAISDATHKPELLETLKNKNFDDICDVGDIPGDGLGAAGYDSALFLHARRNWQSTNHSKVAERQQKNSENSPISSYSIQLLLKNKETLAPENRGRLQRFTKNKFSLPKDSKAKKEKQSTVKKSKADVSLVDSKKHKRIKYRTVRLRKPKERTPYYDEKDKAALQKMSKARCEWSAQEDSFLLLCKVASTFLDSTSRALVVPYTVVRDLLHKHLPELSANKSSRACQRRLRYMLLNPTTTNNVSVFLGEARQDIELVKEFDKPKPLKTQEKAWAELFTAVLNKLQKKFILPASDRCKNIILPYSMDKFNERFEITSSRHVFMRKNHHKVPTNADEIKYFTLYSLIVSAMAIREDNMWSYLLRRLYGAYPENVLRSVVARLRGEKVIAIKKKSFRKDLQRSLRSTFPYRFSVTYENTLLTKFPGRLFGESKELLNHLQDMSIGSSFELKGDIAPGYTAAILSLNLMQHLSLYTEIPDQIILFDVSLSKEARSNIVERMIQSLSDNESVELSRLLNDKKDNRNSEEISVNNSKIVKNPEDLGNSCNLSEGVSFEQKSSNNSQINEGQRSTNVSRFALYLLRQELSQPPIERVQHSQDYIVLNSCRLFCTLQPPKPSVILLNPPEIAENHSNLENVTSSQFVTTDNMVLTAERASEIVSSLVSYIPPESFVKNQSYVKSLENLYSKYSIETLEEAKYIFDTIYESGVIGISEKELWYKFKYLSGELSLFEHLHLFREAVLILRVGTVTFTYVCVSFAECWVVASYKLPDSSIIENEALKMGAKNDTANLSASVENYPEVDKSQYQCASDSDFILEEHSNSNNQNEIFLENENLTKRVYFLPRTWRYPDGSLNKPALIELLSAILGYIISLPGIPTSRVCDKFSQALQPVHTLELIEILEKSYCIYKYYCRVIKKPSLFSKVGEIYVTQNPEPDDKDHLEPLPDAVCKMAGLQEHFLNQ</sequence>
<dbReference type="CDD" id="cd16169">
    <property type="entry name" value="Tau138_eWH"/>
    <property type="match status" value="1"/>
</dbReference>
<evidence type="ECO:0000256" key="1">
    <source>
        <dbReference type="ARBA" id="ARBA00004123"/>
    </source>
</evidence>
<keyword evidence="10" id="KW-1185">Reference proteome</keyword>
<dbReference type="InterPro" id="IPR007309">
    <property type="entry name" value="TFIIIC_Bblock-bd"/>
</dbReference>
<feature type="region of interest" description="Disordered" evidence="6">
    <location>
        <begin position="679"/>
        <end position="706"/>
    </location>
</feature>